<sequence>MSPSLSLPFFFLLSPLFLSLSVDMSRRQEEARVPVVVGGCRSGGGGGRWTVYLRRRAREQLLLPHRASGEWATVGGGRWGVWAAGAKEAATAADLGRVGDSGR</sequence>
<evidence type="ECO:0008006" key="4">
    <source>
        <dbReference type="Google" id="ProtNLM"/>
    </source>
</evidence>
<feature type="chain" id="PRO_5004270259" description="Secreted protein" evidence="1">
    <location>
        <begin position="22"/>
        <end position="103"/>
    </location>
</feature>
<dbReference type="EMBL" id="AP005735">
    <property type="protein sequence ID" value="BAD33832.1"/>
    <property type="molecule type" value="Genomic_DNA"/>
</dbReference>
<reference evidence="3" key="2">
    <citation type="journal article" date="2008" name="Nucleic Acids Res.">
        <title>The rice annotation project database (RAP-DB): 2008 update.</title>
        <authorList>
            <consortium name="The rice annotation project (RAP)"/>
        </authorList>
    </citation>
    <scope>GENOME REANNOTATION</scope>
    <source>
        <strain evidence="3">cv. Nipponbare</strain>
    </source>
</reference>
<evidence type="ECO:0000256" key="1">
    <source>
        <dbReference type="SAM" id="SignalP"/>
    </source>
</evidence>
<evidence type="ECO:0000313" key="3">
    <source>
        <dbReference type="Proteomes" id="UP000000763"/>
    </source>
</evidence>
<protein>
    <recommendedName>
        <fullName evidence="4">Secreted protein</fullName>
    </recommendedName>
</protein>
<name>Q69MT3_ORYSJ</name>
<feature type="signal peptide" evidence="1">
    <location>
        <begin position="1"/>
        <end position="21"/>
    </location>
</feature>
<reference evidence="3" key="1">
    <citation type="journal article" date="2005" name="Nature">
        <title>The map-based sequence of the rice genome.</title>
        <authorList>
            <consortium name="International rice genome sequencing project (IRGSP)"/>
            <person name="Matsumoto T."/>
            <person name="Wu J."/>
            <person name="Kanamori H."/>
            <person name="Katayose Y."/>
            <person name="Fujisawa M."/>
            <person name="Namiki N."/>
            <person name="Mizuno H."/>
            <person name="Yamamoto K."/>
            <person name="Antonio B.A."/>
            <person name="Baba T."/>
            <person name="Sakata K."/>
            <person name="Nagamura Y."/>
            <person name="Aoki H."/>
            <person name="Arikawa K."/>
            <person name="Arita K."/>
            <person name="Bito T."/>
            <person name="Chiden Y."/>
            <person name="Fujitsuka N."/>
            <person name="Fukunaka R."/>
            <person name="Hamada M."/>
            <person name="Harada C."/>
            <person name="Hayashi A."/>
            <person name="Hijishita S."/>
            <person name="Honda M."/>
            <person name="Hosokawa S."/>
            <person name="Ichikawa Y."/>
            <person name="Idonuma A."/>
            <person name="Iijima M."/>
            <person name="Ikeda M."/>
            <person name="Ikeno M."/>
            <person name="Ito K."/>
            <person name="Ito S."/>
            <person name="Ito T."/>
            <person name="Ito Y."/>
            <person name="Ito Y."/>
            <person name="Iwabuchi A."/>
            <person name="Kamiya K."/>
            <person name="Karasawa W."/>
            <person name="Kurita K."/>
            <person name="Katagiri S."/>
            <person name="Kikuta A."/>
            <person name="Kobayashi H."/>
            <person name="Kobayashi N."/>
            <person name="Machita K."/>
            <person name="Maehara T."/>
            <person name="Masukawa M."/>
            <person name="Mizubayashi T."/>
            <person name="Mukai Y."/>
            <person name="Nagasaki H."/>
            <person name="Nagata Y."/>
            <person name="Naito S."/>
            <person name="Nakashima M."/>
            <person name="Nakama Y."/>
            <person name="Nakamichi Y."/>
            <person name="Nakamura M."/>
            <person name="Meguro A."/>
            <person name="Negishi M."/>
            <person name="Ohta I."/>
            <person name="Ohta T."/>
            <person name="Okamoto M."/>
            <person name="Ono N."/>
            <person name="Saji S."/>
            <person name="Sakaguchi M."/>
            <person name="Sakai K."/>
            <person name="Shibata M."/>
            <person name="Shimokawa T."/>
            <person name="Song J."/>
            <person name="Takazaki Y."/>
            <person name="Terasawa K."/>
            <person name="Tsugane M."/>
            <person name="Tsuji K."/>
            <person name="Ueda S."/>
            <person name="Waki K."/>
            <person name="Yamagata H."/>
            <person name="Yamamoto M."/>
            <person name="Yamamoto S."/>
            <person name="Yamane H."/>
            <person name="Yoshiki S."/>
            <person name="Yoshihara R."/>
            <person name="Yukawa K."/>
            <person name="Zhong H."/>
            <person name="Yano M."/>
            <person name="Yuan Q."/>
            <person name="Ouyang S."/>
            <person name="Liu J."/>
            <person name="Jones K.M."/>
            <person name="Gansberger K."/>
            <person name="Moffat K."/>
            <person name="Hill J."/>
            <person name="Bera J."/>
            <person name="Fadrosh D."/>
            <person name="Jin S."/>
            <person name="Johri S."/>
            <person name="Kim M."/>
            <person name="Overton L."/>
            <person name="Reardon M."/>
            <person name="Tsitrin T."/>
            <person name="Vuong H."/>
            <person name="Weaver B."/>
            <person name="Ciecko A."/>
            <person name="Tallon L."/>
            <person name="Jackson J."/>
            <person name="Pai G."/>
            <person name="Aken S.V."/>
            <person name="Utterback T."/>
            <person name="Reidmuller S."/>
            <person name="Feldblyum T."/>
            <person name="Hsiao J."/>
            <person name="Zismann V."/>
            <person name="Iobst S."/>
            <person name="de Vazeille A.R."/>
            <person name="Buell C.R."/>
            <person name="Ying K."/>
            <person name="Li Y."/>
            <person name="Lu T."/>
            <person name="Huang Y."/>
            <person name="Zhao Q."/>
            <person name="Feng Q."/>
            <person name="Zhang L."/>
            <person name="Zhu J."/>
            <person name="Weng Q."/>
            <person name="Mu J."/>
            <person name="Lu Y."/>
            <person name="Fan D."/>
            <person name="Liu Y."/>
            <person name="Guan J."/>
            <person name="Zhang Y."/>
            <person name="Yu S."/>
            <person name="Liu X."/>
            <person name="Zhang Y."/>
            <person name="Hong G."/>
            <person name="Han B."/>
            <person name="Choisne N."/>
            <person name="Demange N."/>
            <person name="Orjeda G."/>
            <person name="Samain S."/>
            <person name="Cattolico L."/>
            <person name="Pelletier E."/>
            <person name="Couloux A."/>
            <person name="Segurens B."/>
            <person name="Wincker P."/>
            <person name="D'Hont A."/>
            <person name="Scarpelli C."/>
            <person name="Weissenbach J."/>
            <person name="Salanoubat M."/>
            <person name="Quetier F."/>
            <person name="Yu Y."/>
            <person name="Kim H.R."/>
            <person name="Rambo T."/>
            <person name="Currie J."/>
            <person name="Collura K."/>
            <person name="Luo M."/>
            <person name="Yang T."/>
            <person name="Ammiraju J.S.S."/>
            <person name="Engler F."/>
            <person name="Soderlund C."/>
            <person name="Wing R.A."/>
            <person name="Palmer L.E."/>
            <person name="de la Bastide M."/>
            <person name="Spiegel L."/>
            <person name="Nascimento L."/>
            <person name="Zutavern T."/>
            <person name="O'Shaughnessy A."/>
            <person name="Dike S."/>
            <person name="Dedhia N."/>
            <person name="Preston R."/>
            <person name="Balija V."/>
            <person name="McCombie W.R."/>
            <person name="Chow T."/>
            <person name="Chen H."/>
            <person name="Chung M."/>
            <person name="Chen C."/>
            <person name="Shaw J."/>
            <person name="Wu H."/>
            <person name="Hsiao K."/>
            <person name="Chao Y."/>
            <person name="Chu M."/>
            <person name="Cheng C."/>
            <person name="Hour A."/>
            <person name="Lee P."/>
            <person name="Lin S."/>
            <person name="Lin Y."/>
            <person name="Liou J."/>
            <person name="Liu S."/>
            <person name="Hsing Y."/>
            <person name="Raghuvanshi S."/>
            <person name="Mohanty A."/>
            <person name="Bharti A.K."/>
            <person name="Gaur A."/>
            <person name="Gupta V."/>
            <person name="Kumar D."/>
            <person name="Ravi V."/>
            <person name="Vij S."/>
            <person name="Kapur A."/>
            <person name="Khurana P."/>
            <person name="Khurana P."/>
            <person name="Khurana J.P."/>
            <person name="Tyagi A.K."/>
            <person name="Gaikwad K."/>
            <person name="Singh A."/>
            <person name="Dalal V."/>
            <person name="Srivastava S."/>
            <person name="Dixit A."/>
            <person name="Pal A.K."/>
            <person name="Ghazi I.A."/>
            <person name="Yadav M."/>
            <person name="Pandit A."/>
            <person name="Bhargava A."/>
            <person name="Sureshbabu K."/>
            <person name="Batra K."/>
            <person name="Sharma T.R."/>
            <person name="Mohapatra T."/>
            <person name="Singh N.K."/>
            <person name="Messing J."/>
            <person name="Nelson A.B."/>
            <person name="Fuks G."/>
            <person name="Kavchok S."/>
            <person name="Keizer G."/>
            <person name="Linton E."/>
            <person name="Llaca V."/>
            <person name="Song R."/>
            <person name="Tanyolac B."/>
            <person name="Young S."/>
            <person name="Ho-Il K."/>
            <person name="Hahn J.H."/>
            <person name="Sangsakoo G."/>
            <person name="Vanavichit A."/>
            <person name="de Mattos Luiz.A.T."/>
            <person name="Zimmer P.D."/>
            <person name="Malone G."/>
            <person name="Dellagostin O."/>
            <person name="de Oliveira A.C."/>
            <person name="Bevan M."/>
            <person name="Bancroft I."/>
            <person name="Minx P."/>
            <person name="Cordum H."/>
            <person name="Wilson R."/>
            <person name="Cheng Z."/>
            <person name="Jin W."/>
            <person name="Jiang J."/>
            <person name="Leong S.A."/>
            <person name="Iwama H."/>
            <person name="Gojobori T."/>
            <person name="Itoh T."/>
            <person name="Niimura Y."/>
            <person name="Fujii Y."/>
            <person name="Habara T."/>
            <person name="Sakai H."/>
            <person name="Sato Y."/>
            <person name="Wilson G."/>
            <person name="Kumar K."/>
            <person name="McCouch S."/>
            <person name="Juretic N."/>
            <person name="Hoen D."/>
            <person name="Wright S."/>
            <person name="Bruskiewich R."/>
            <person name="Bureau T."/>
            <person name="Miyao A."/>
            <person name="Hirochika H."/>
            <person name="Nishikawa T."/>
            <person name="Kadowaki K."/>
            <person name="Sugiura M."/>
            <person name="Burr B."/>
            <person name="Sasaki T."/>
        </authorList>
    </citation>
    <scope>NUCLEOTIDE SEQUENCE [LARGE SCALE GENOMIC DNA]</scope>
    <source>
        <strain evidence="3">cv. Nipponbare</strain>
    </source>
</reference>
<dbReference type="AlphaFoldDB" id="Q69MT3"/>
<accession>Q69MT3</accession>
<organism evidence="2 3">
    <name type="scientific">Oryza sativa subsp. japonica</name>
    <name type="common">Rice</name>
    <dbReference type="NCBI Taxonomy" id="39947"/>
    <lineage>
        <taxon>Eukaryota</taxon>
        <taxon>Viridiplantae</taxon>
        <taxon>Streptophyta</taxon>
        <taxon>Embryophyta</taxon>
        <taxon>Tracheophyta</taxon>
        <taxon>Spermatophyta</taxon>
        <taxon>Magnoliopsida</taxon>
        <taxon>Liliopsida</taxon>
        <taxon>Poales</taxon>
        <taxon>Poaceae</taxon>
        <taxon>BOP clade</taxon>
        <taxon>Oryzoideae</taxon>
        <taxon>Oryzeae</taxon>
        <taxon>Oryzinae</taxon>
        <taxon>Oryza</taxon>
        <taxon>Oryza sativa</taxon>
    </lineage>
</organism>
<gene>
    <name evidence="2" type="primary">OSJNBb0034B12.25</name>
</gene>
<evidence type="ECO:0000313" key="2">
    <source>
        <dbReference type="EMBL" id="BAD33832.1"/>
    </source>
</evidence>
<proteinExistence type="predicted"/>
<keyword evidence="1" id="KW-0732">Signal</keyword>
<dbReference type="Proteomes" id="UP000000763">
    <property type="component" value="Chromosome 9"/>
</dbReference>